<protein>
    <submittedName>
        <fullName evidence="1">Uncharacterized protein</fullName>
    </submittedName>
</protein>
<organism evidence="1 2">
    <name type="scientific">Fusarium solani subsp. cucurbitae</name>
    <name type="common">Neocosmosporum cucurbitae</name>
    <dbReference type="NCBI Taxonomy" id="2747967"/>
    <lineage>
        <taxon>Eukaryota</taxon>
        <taxon>Fungi</taxon>
        <taxon>Dikarya</taxon>
        <taxon>Ascomycota</taxon>
        <taxon>Pezizomycotina</taxon>
        <taxon>Sordariomycetes</taxon>
        <taxon>Hypocreomycetidae</taxon>
        <taxon>Hypocreales</taxon>
        <taxon>Nectriaceae</taxon>
        <taxon>Fusarium</taxon>
        <taxon>Fusarium solani species complex</taxon>
    </lineage>
</organism>
<evidence type="ECO:0000313" key="2">
    <source>
        <dbReference type="Proteomes" id="UP000830768"/>
    </source>
</evidence>
<reference evidence="1" key="1">
    <citation type="submission" date="2021-11" db="EMBL/GenBank/DDBJ databases">
        <title>Fusarium solani-melongenae Genome sequencing and assembly.</title>
        <authorList>
            <person name="Xie S."/>
            <person name="Huang L."/>
            <person name="Zhang X."/>
        </authorList>
    </citation>
    <scope>NUCLEOTIDE SEQUENCE</scope>
    <source>
        <strain evidence="1">CRI 24-3</strain>
    </source>
</reference>
<dbReference type="EMBL" id="CP090040">
    <property type="protein sequence ID" value="UPL02970.1"/>
    <property type="molecule type" value="Genomic_DNA"/>
</dbReference>
<gene>
    <name evidence="1" type="ORF">LCI18_013904</name>
</gene>
<evidence type="ECO:0000313" key="1">
    <source>
        <dbReference type="EMBL" id="UPL02970.1"/>
    </source>
</evidence>
<keyword evidence="2" id="KW-1185">Reference proteome</keyword>
<accession>A0ACD3ZNP2</accession>
<proteinExistence type="predicted"/>
<dbReference type="Proteomes" id="UP000830768">
    <property type="component" value="Chromosome 12"/>
</dbReference>
<name>A0ACD3ZNP2_FUSSC</name>
<sequence>MADSRFPDNQGLEAEKFGSKLEDHQIESIHDEIQRVNIQELSNRAITWRSKAALRLLVVIVIQGLSVAAFAIDGNIIGGMSALPAFREHFKVSTSGSAIALVLAAMSIGNIVASLFQWLSDLIGRRGVTFIGNIILVVSCILQATAPNRAVMIVGRVFSGVGCSLSATVGPLYMSEVAPSAHRGLAVGLYCSCYSIGSIVIACVLLGGSYMEGNWTWRMPMLFQLAPPVIVSALVYPCTPESPRYLIYKGKVNEAKHVIAKYHTDSGLVSDPIVAAEISQIQASIESVDSTPWDFTTLWSKKSARYRLKVIFMYAFFQQCNGTSMLAYYLPGILSLVGITNTQQQLGINVGMSVTSWLSTLVGSVIVDRVRRRFLLMATMGVFIFFLAMMSLTGGLFDNGIAMRAMGILTITWIYLFQISNGLLSNALHNIYPNEVLHYSQRAKGMGIYSFFQNCFGLVMTYGMGEALAKIEWKLTGSGVLKIYFIFIGIDSVCLYLTWRYFPEFQHLSLEEIDHIFETPGVHPVKISKALHPRSKTANNNA</sequence>